<evidence type="ECO:0000256" key="2">
    <source>
        <dbReference type="ARBA" id="ARBA00022679"/>
    </source>
</evidence>
<dbReference type="PANTHER" id="PTHR36174:SF1">
    <property type="entry name" value="LIPID II:GLYCINE GLYCYLTRANSFERASE"/>
    <property type="match status" value="1"/>
</dbReference>
<proteinExistence type="inferred from homology"/>
<dbReference type="Pfam" id="PF02388">
    <property type="entry name" value="FemAB"/>
    <property type="match status" value="2"/>
</dbReference>
<dbReference type="EMBL" id="LGCK01000007">
    <property type="protein sequence ID" value="KPL72617.1"/>
    <property type="molecule type" value="Genomic_DNA"/>
</dbReference>
<accession>A0A0P6WTT6</accession>
<dbReference type="GO" id="GO:0071555">
    <property type="term" value="P:cell wall organization"/>
    <property type="evidence" value="ECO:0007669"/>
    <property type="project" value="UniProtKB-KW"/>
</dbReference>
<evidence type="ECO:0000256" key="3">
    <source>
        <dbReference type="ARBA" id="ARBA00022960"/>
    </source>
</evidence>
<evidence type="ECO:0000256" key="6">
    <source>
        <dbReference type="ARBA" id="ARBA00023316"/>
    </source>
</evidence>
<comment type="caution">
    <text evidence="7">The sequence shown here is derived from an EMBL/GenBank/DDBJ whole genome shotgun (WGS) entry which is preliminary data.</text>
</comment>
<dbReference type="PANTHER" id="PTHR36174">
    <property type="entry name" value="LIPID II:GLYCINE GLYCYLTRANSFERASE"/>
    <property type="match status" value="1"/>
</dbReference>
<reference evidence="7 8" key="1">
    <citation type="submission" date="2015-07" db="EMBL/GenBank/DDBJ databases">
        <title>Genome sequence of Leptolinea tardivitalis DSM 16556.</title>
        <authorList>
            <person name="Hemp J."/>
            <person name="Ward L.M."/>
            <person name="Pace L.A."/>
            <person name="Fischer W.W."/>
        </authorList>
    </citation>
    <scope>NUCLEOTIDE SEQUENCE [LARGE SCALE GENOMIC DNA]</scope>
    <source>
        <strain evidence="7 8">YMTK-2</strain>
    </source>
</reference>
<dbReference type="GO" id="GO:0008360">
    <property type="term" value="P:regulation of cell shape"/>
    <property type="evidence" value="ECO:0007669"/>
    <property type="project" value="UniProtKB-KW"/>
</dbReference>
<evidence type="ECO:0000256" key="4">
    <source>
        <dbReference type="ARBA" id="ARBA00022984"/>
    </source>
</evidence>
<dbReference type="PROSITE" id="PS51191">
    <property type="entry name" value="FEMABX"/>
    <property type="match status" value="1"/>
</dbReference>
<dbReference type="RefSeq" id="WP_062421327.1">
    <property type="nucleotide sequence ID" value="NZ_BBYA01000008.1"/>
</dbReference>
<keyword evidence="4" id="KW-0573">Peptidoglycan synthesis</keyword>
<keyword evidence="3" id="KW-0133">Cell shape</keyword>
<comment type="similarity">
    <text evidence="1">Belongs to the FemABX family.</text>
</comment>
<protein>
    <recommendedName>
        <fullName evidence="9">Methicillin resistance protein</fullName>
    </recommendedName>
</protein>
<dbReference type="GO" id="GO:0009252">
    <property type="term" value="P:peptidoglycan biosynthetic process"/>
    <property type="evidence" value="ECO:0007669"/>
    <property type="project" value="UniProtKB-KW"/>
</dbReference>
<dbReference type="OrthoDB" id="9785911at2"/>
<keyword evidence="5" id="KW-0012">Acyltransferase</keyword>
<name>A0A0P6WTT6_9CHLR</name>
<evidence type="ECO:0008006" key="9">
    <source>
        <dbReference type="Google" id="ProtNLM"/>
    </source>
</evidence>
<dbReference type="InterPro" id="IPR016181">
    <property type="entry name" value="Acyl_CoA_acyltransferase"/>
</dbReference>
<dbReference type="Proteomes" id="UP000050430">
    <property type="component" value="Unassembled WGS sequence"/>
</dbReference>
<evidence type="ECO:0000313" key="7">
    <source>
        <dbReference type="EMBL" id="KPL72617.1"/>
    </source>
</evidence>
<dbReference type="AlphaFoldDB" id="A0A0P6WTT6"/>
<evidence type="ECO:0000313" key="8">
    <source>
        <dbReference type="Proteomes" id="UP000050430"/>
    </source>
</evidence>
<gene>
    <name evidence="7" type="ORF">ADM99_05810</name>
</gene>
<evidence type="ECO:0000256" key="5">
    <source>
        <dbReference type="ARBA" id="ARBA00023315"/>
    </source>
</evidence>
<dbReference type="Gene3D" id="3.40.630.30">
    <property type="match status" value="2"/>
</dbReference>
<keyword evidence="2" id="KW-0808">Transferase</keyword>
<keyword evidence="8" id="KW-1185">Reference proteome</keyword>
<sequence length="358" mass="41515">MNWDKLIEMLPGSTFLQTEEWAKIKAPIGWRPIFESWPRNTDSIESAGMMLIRSFHHFPFTIAYVPRGPLVDWTNPSSYQKTLFDLIQKAKDQNAIFLKIDPDLPIGRGIPGTESDRPDLTGMAVQQYLSTHGWRFSQDQIQFRNTIEIDLSPSEDQLLARMHQKTRYNIRLAEKRGVQVEKADENDWLTIYRMYAETADRDGFIIRPWEYYDRVWSILSDAHMATCLKAVMDGTIIGAIWVIGFGRKAHYLYGMSSSIHRELMPNHLLQWKGMLLAKEQGREIYDMWGAPNEFGGTDSLSGVFRFKQGFGGDVIRTLGAWDYSINYPMYKVYTSILPRVLNLLRARSRKNTRQLLDN</sequence>
<dbReference type="SUPFAM" id="SSF55729">
    <property type="entry name" value="Acyl-CoA N-acyltransferases (Nat)"/>
    <property type="match status" value="2"/>
</dbReference>
<dbReference type="InterPro" id="IPR050644">
    <property type="entry name" value="PG_Glycine_Bridge_Synth"/>
</dbReference>
<dbReference type="PATRIC" id="fig|229920.5.peg.1136"/>
<organism evidence="7 8">
    <name type="scientific">Leptolinea tardivitalis</name>
    <dbReference type="NCBI Taxonomy" id="229920"/>
    <lineage>
        <taxon>Bacteria</taxon>
        <taxon>Bacillati</taxon>
        <taxon>Chloroflexota</taxon>
        <taxon>Anaerolineae</taxon>
        <taxon>Anaerolineales</taxon>
        <taxon>Anaerolineaceae</taxon>
        <taxon>Leptolinea</taxon>
    </lineage>
</organism>
<dbReference type="STRING" id="229920.ADM99_05810"/>
<dbReference type="InterPro" id="IPR003447">
    <property type="entry name" value="FEMABX"/>
</dbReference>
<keyword evidence="6" id="KW-0961">Cell wall biogenesis/degradation</keyword>
<dbReference type="GO" id="GO:0016755">
    <property type="term" value="F:aminoacyltransferase activity"/>
    <property type="evidence" value="ECO:0007669"/>
    <property type="project" value="InterPro"/>
</dbReference>
<evidence type="ECO:0000256" key="1">
    <source>
        <dbReference type="ARBA" id="ARBA00009943"/>
    </source>
</evidence>